<evidence type="ECO:0000313" key="1">
    <source>
        <dbReference type="EMBL" id="QNT78257.1"/>
    </source>
</evidence>
<gene>
    <name evidence="1" type="ORF">JGUZn3_10290</name>
</gene>
<name>A0A7H1NR47_9PROT</name>
<dbReference type="EMBL" id="CP060244">
    <property type="protein sequence ID" value="QNT78257.1"/>
    <property type="molecule type" value="Genomic_DNA"/>
</dbReference>
<dbReference type="KEGG" id="ebla:JGUZn3_10290"/>
<sequence>MRHFPREQCRLDSLKDFSSIDGNLSLEEGCMYLS</sequence>
<dbReference type="AlphaFoldDB" id="A0A7H1NR47"/>
<dbReference type="Proteomes" id="UP000516349">
    <property type="component" value="Chromosome"/>
</dbReference>
<proteinExistence type="predicted"/>
<accession>A0A7H1NR47</accession>
<keyword evidence="2" id="KW-1185">Reference proteome</keyword>
<evidence type="ECO:0000313" key="2">
    <source>
        <dbReference type="Proteomes" id="UP000516349"/>
    </source>
</evidence>
<protein>
    <submittedName>
        <fullName evidence="1">Uncharacterized protein</fullName>
    </submittedName>
</protein>
<organism evidence="1 2">
    <name type="scientific">Entomobacter blattae</name>
    <dbReference type="NCBI Taxonomy" id="2762277"/>
    <lineage>
        <taxon>Bacteria</taxon>
        <taxon>Pseudomonadati</taxon>
        <taxon>Pseudomonadota</taxon>
        <taxon>Alphaproteobacteria</taxon>
        <taxon>Acetobacterales</taxon>
        <taxon>Acetobacteraceae</taxon>
        <taxon>Entomobacter</taxon>
    </lineage>
</organism>
<reference evidence="1 2" key="1">
    <citation type="submission" date="2020-08" db="EMBL/GenBank/DDBJ databases">
        <title>Complete genome sequence of Entomobacter blattae G55GP.</title>
        <authorList>
            <person name="Poehlein A."/>
            <person name="Guzman J."/>
            <person name="Daniel R."/>
            <person name="Vilcinskas A."/>
        </authorList>
    </citation>
    <scope>NUCLEOTIDE SEQUENCE [LARGE SCALE GENOMIC DNA]</scope>
    <source>
        <strain evidence="1 2">G55GP</strain>
    </source>
</reference>